<comment type="caution">
    <text evidence="1">The sequence shown here is derived from an EMBL/GenBank/DDBJ whole genome shotgun (WGS) entry which is preliminary data.</text>
</comment>
<dbReference type="AlphaFoldDB" id="A0A831LLJ6"/>
<name>A0A831LLJ6_9BACT</name>
<dbReference type="InterPro" id="IPR043129">
    <property type="entry name" value="ATPase_NBD"/>
</dbReference>
<sequence>MIKKALDVFFPEAQKEVHSDLLAAAHATLGNKSGIACILGTGSNSCLYDGKTITAHVPPLGFILGDEGSGAVLGRQLVGDFLKKTMPAELQHLFQQKYPLEYADFLNRVYRHEKPNQFLAGFVPFLSENIQNEYCQNLVENAFDSFILRNVAQYENYENQPICFVGSVAFYFQKQLKNVLLRRNLVPGIILKEPLLKLMEFHLQNNNHE</sequence>
<protein>
    <submittedName>
        <fullName evidence="1">ATPase</fullName>
    </submittedName>
</protein>
<dbReference type="CDD" id="cd24079">
    <property type="entry name" value="ASKHA_NBD_PG1100-like"/>
    <property type="match status" value="1"/>
</dbReference>
<dbReference type="PANTHER" id="PTHR43190:SF3">
    <property type="entry name" value="N-ACETYL-D-GLUCOSAMINE KINASE"/>
    <property type="match status" value="1"/>
</dbReference>
<dbReference type="InterPro" id="IPR052519">
    <property type="entry name" value="Euk-type_GlcNAc_Kinase"/>
</dbReference>
<evidence type="ECO:0000313" key="1">
    <source>
        <dbReference type="EMBL" id="HDR51853.1"/>
    </source>
</evidence>
<dbReference type="Gene3D" id="3.30.420.40">
    <property type="match status" value="1"/>
</dbReference>
<dbReference type="Proteomes" id="UP000886047">
    <property type="component" value="Unassembled WGS sequence"/>
</dbReference>
<accession>A0A831LLJ6</accession>
<proteinExistence type="predicted"/>
<dbReference type="SUPFAM" id="SSF53067">
    <property type="entry name" value="Actin-like ATPase domain"/>
    <property type="match status" value="1"/>
</dbReference>
<dbReference type="PANTHER" id="PTHR43190">
    <property type="entry name" value="N-ACETYL-D-GLUCOSAMINE KINASE"/>
    <property type="match status" value="1"/>
</dbReference>
<gene>
    <name evidence="1" type="ORF">ENN90_09605</name>
</gene>
<organism evidence="1">
    <name type="scientific">Mariniphaga anaerophila</name>
    <dbReference type="NCBI Taxonomy" id="1484053"/>
    <lineage>
        <taxon>Bacteria</taxon>
        <taxon>Pseudomonadati</taxon>
        <taxon>Bacteroidota</taxon>
        <taxon>Bacteroidia</taxon>
        <taxon>Marinilabiliales</taxon>
        <taxon>Prolixibacteraceae</taxon>
        <taxon>Mariniphaga</taxon>
    </lineage>
</organism>
<dbReference type="EMBL" id="DSDK01000515">
    <property type="protein sequence ID" value="HDR51853.1"/>
    <property type="molecule type" value="Genomic_DNA"/>
</dbReference>
<dbReference type="Gene3D" id="1.10.720.160">
    <property type="match status" value="1"/>
</dbReference>
<reference evidence="1" key="1">
    <citation type="journal article" date="2020" name="mSystems">
        <title>Genome- and Community-Level Interaction Insights into Carbon Utilization and Element Cycling Functions of Hydrothermarchaeota in Hydrothermal Sediment.</title>
        <authorList>
            <person name="Zhou Z."/>
            <person name="Liu Y."/>
            <person name="Xu W."/>
            <person name="Pan J."/>
            <person name="Luo Z.H."/>
            <person name="Li M."/>
        </authorList>
    </citation>
    <scope>NUCLEOTIDE SEQUENCE [LARGE SCALE GENOMIC DNA]</scope>
    <source>
        <strain evidence="1">SpSt-1217</strain>
    </source>
</reference>